<dbReference type="Pfam" id="PF02677">
    <property type="entry name" value="QueH"/>
    <property type="match status" value="1"/>
</dbReference>
<dbReference type="HAMAP" id="MF_02089">
    <property type="entry name" value="QueH"/>
    <property type="match status" value="1"/>
</dbReference>
<dbReference type="PANTHER" id="PTHR36701:SF1">
    <property type="entry name" value="EPOXYQUEUOSINE REDUCTASE QUEH"/>
    <property type="match status" value="1"/>
</dbReference>
<dbReference type="UniPathway" id="UPA00392"/>
<keyword evidence="7 17" id="KW-0819">tRNA processing</keyword>
<comment type="pathway">
    <text evidence="2 17">tRNA modification; tRNA-queuosine biosynthesis.</text>
</comment>
<evidence type="ECO:0000256" key="14">
    <source>
        <dbReference type="ARBA" id="ARBA00023284"/>
    </source>
</evidence>
<gene>
    <name evidence="17" type="primary">queH</name>
    <name evidence="18" type="ORF">CVT63_00810</name>
</gene>
<keyword evidence="10 17" id="KW-0560">Oxidoreductase</keyword>
<keyword evidence="13 17" id="KW-1015">Disulfide bond</keyword>
<feature type="binding site" evidence="17">
    <location>
        <position position="10"/>
    </location>
    <ligand>
        <name>[4Fe-4S] cluster</name>
        <dbReference type="ChEBI" id="CHEBI:49883"/>
    </ligand>
</feature>
<evidence type="ECO:0000256" key="2">
    <source>
        <dbReference type="ARBA" id="ARBA00004691"/>
    </source>
</evidence>
<evidence type="ECO:0000256" key="12">
    <source>
        <dbReference type="ARBA" id="ARBA00023014"/>
    </source>
</evidence>
<evidence type="ECO:0000256" key="10">
    <source>
        <dbReference type="ARBA" id="ARBA00023002"/>
    </source>
</evidence>
<organism evidence="18 19">
    <name type="scientific">Candidatus Anoxymicrobium japonicum</name>
    <dbReference type="NCBI Taxonomy" id="2013648"/>
    <lineage>
        <taxon>Bacteria</taxon>
        <taxon>Bacillati</taxon>
        <taxon>Actinomycetota</taxon>
        <taxon>Candidatus Geothermincolia</taxon>
        <taxon>Candidatus Geothermincolales</taxon>
        <taxon>Candidatus Anoxymicrobiaceae</taxon>
        <taxon>Candidatus Anoxymicrobium</taxon>
    </lineage>
</organism>
<feature type="binding site" evidence="17">
    <location>
        <position position="87"/>
    </location>
    <ligand>
        <name>[4Fe-4S] cluster</name>
        <dbReference type="ChEBI" id="CHEBI:49883"/>
    </ligand>
</feature>
<accession>A0A2N3G897</accession>
<dbReference type="EC" id="1.17.99.6" evidence="4 17"/>
<dbReference type="GO" id="GO:0008616">
    <property type="term" value="P:tRNA queuosine(34) biosynthetic process"/>
    <property type="evidence" value="ECO:0007669"/>
    <property type="project" value="UniProtKB-UniRule"/>
</dbReference>
<evidence type="ECO:0000256" key="9">
    <source>
        <dbReference type="ARBA" id="ARBA00022785"/>
    </source>
</evidence>
<dbReference type="EMBL" id="PHEX01000004">
    <property type="protein sequence ID" value="PKQ28842.1"/>
    <property type="molecule type" value="Genomic_DNA"/>
</dbReference>
<dbReference type="Proteomes" id="UP000233654">
    <property type="component" value="Unassembled WGS sequence"/>
</dbReference>
<evidence type="ECO:0000256" key="8">
    <source>
        <dbReference type="ARBA" id="ARBA00022723"/>
    </source>
</evidence>
<comment type="caution">
    <text evidence="18">The sequence shown here is derived from an EMBL/GenBank/DDBJ whole genome shotgun (WGS) entry which is preliminary data.</text>
</comment>
<evidence type="ECO:0000256" key="17">
    <source>
        <dbReference type="HAMAP-Rule" id="MF_02089"/>
    </source>
</evidence>
<reference evidence="18 19" key="1">
    <citation type="journal article" date="2017" name="ISME J.">
        <title>Potential for microbial H2 and metal transformations associated with novel bacteria and archaea in deep terrestrial subsurface sediments.</title>
        <authorList>
            <person name="Hernsdorf A.W."/>
            <person name="Amano Y."/>
            <person name="Miyakawa K."/>
            <person name="Ise K."/>
            <person name="Suzuki Y."/>
            <person name="Anantharaman K."/>
            <person name="Probst A."/>
            <person name="Burstein D."/>
            <person name="Thomas B.C."/>
            <person name="Banfield J.F."/>
        </authorList>
    </citation>
    <scope>NUCLEOTIDE SEQUENCE [LARGE SCALE GENOMIC DNA]</scope>
    <source>
        <strain evidence="18">HGW-Actinobacteria-3</strain>
    </source>
</reference>
<evidence type="ECO:0000256" key="5">
    <source>
        <dbReference type="ARBA" id="ARBA00016895"/>
    </source>
</evidence>
<dbReference type="GO" id="GO:0051539">
    <property type="term" value="F:4 iron, 4 sulfur cluster binding"/>
    <property type="evidence" value="ECO:0007669"/>
    <property type="project" value="UniProtKB-UniRule"/>
</dbReference>
<keyword evidence="11 17" id="KW-0408">Iron</keyword>
<evidence type="ECO:0000313" key="19">
    <source>
        <dbReference type="Proteomes" id="UP000233654"/>
    </source>
</evidence>
<keyword evidence="8 17" id="KW-0479">Metal-binding</keyword>
<comment type="catalytic activity">
    <reaction evidence="16 17">
        <text>epoxyqueuosine(34) in tRNA + AH2 = queuosine(34) in tRNA + A + H2O</text>
        <dbReference type="Rhea" id="RHEA:32159"/>
        <dbReference type="Rhea" id="RHEA-COMP:18571"/>
        <dbReference type="Rhea" id="RHEA-COMP:18582"/>
        <dbReference type="ChEBI" id="CHEBI:13193"/>
        <dbReference type="ChEBI" id="CHEBI:15377"/>
        <dbReference type="ChEBI" id="CHEBI:17499"/>
        <dbReference type="ChEBI" id="CHEBI:194431"/>
        <dbReference type="ChEBI" id="CHEBI:194443"/>
        <dbReference type="EC" id="1.17.99.6"/>
    </reaction>
</comment>
<protein>
    <recommendedName>
        <fullName evidence="5 17">Epoxyqueuosine reductase QueH</fullName>
        <ecNumber evidence="4 17">1.17.99.6</ecNumber>
    </recommendedName>
    <alternativeName>
        <fullName evidence="15 17">Queuosine biosynthesis protein QueH</fullName>
    </alternativeName>
</protein>
<dbReference type="InterPro" id="IPR003828">
    <property type="entry name" value="QueH"/>
</dbReference>
<evidence type="ECO:0000256" key="4">
    <source>
        <dbReference type="ARBA" id="ARBA00012622"/>
    </source>
</evidence>
<evidence type="ECO:0000256" key="15">
    <source>
        <dbReference type="ARBA" id="ARBA00031446"/>
    </source>
</evidence>
<comment type="similarity">
    <text evidence="3 17">Belongs to the QueH family.</text>
</comment>
<keyword evidence="6 17" id="KW-0004">4Fe-4S</keyword>
<dbReference type="GO" id="GO:0046872">
    <property type="term" value="F:metal ion binding"/>
    <property type="evidence" value="ECO:0007669"/>
    <property type="project" value="UniProtKB-KW"/>
</dbReference>
<dbReference type="AlphaFoldDB" id="A0A2N3G897"/>
<keyword evidence="9 17" id="KW-0671">Queuosine biosynthesis</keyword>
<dbReference type="GO" id="GO:0052693">
    <property type="term" value="F:epoxyqueuosine reductase activity"/>
    <property type="evidence" value="ECO:0007669"/>
    <property type="project" value="UniProtKB-UniRule"/>
</dbReference>
<evidence type="ECO:0000256" key="13">
    <source>
        <dbReference type="ARBA" id="ARBA00023157"/>
    </source>
</evidence>
<name>A0A2N3G897_9ACTN</name>
<evidence type="ECO:0000256" key="3">
    <source>
        <dbReference type="ARBA" id="ARBA00008207"/>
    </source>
</evidence>
<feature type="binding site" evidence="17">
    <location>
        <position position="84"/>
    </location>
    <ligand>
        <name>[4Fe-4S] cluster</name>
        <dbReference type="ChEBI" id="CHEBI:49883"/>
    </ligand>
</feature>
<sequence length="182" mass="20652">MPSILLHTCCAPCLIYPLALLEERGLVVTPFFYNPNIHPFREYRARYFAVVDYCDEHGLSLKVGSYEMERFLASVGVIEPPERCARCFALRLSRAAAEARAHGIASFTTTLLVSPHQNQQLIREAGEAAAAEHGVRFVFEDMTSGYREATEKSREAGMYRQGYCGCVYSEKERYQKSDPPRR</sequence>
<keyword evidence="14 17" id="KW-0676">Redox-active center</keyword>
<evidence type="ECO:0000256" key="16">
    <source>
        <dbReference type="ARBA" id="ARBA00047415"/>
    </source>
</evidence>
<comment type="function">
    <text evidence="1 17">Catalyzes the conversion of epoxyqueuosine (oQ) to queuosine (Q), which is a hypermodified base found in the wobble positions of tRNA(Asp), tRNA(Asn), tRNA(His) and tRNA(Tyr).</text>
</comment>
<evidence type="ECO:0000256" key="7">
    <source>
        <dbReference type="ARBA" id="ARBA00022694"/>
    </source>
</evidence>
<dbReference type="PANTHER" id="PTHR36701">
    <property type="entry name" value="EPOXYQUEUOSINE REDUCTASE QUEH"/>
    <property type="match status" value="1"/>
</dbReference>
<evidence type="ECO:0000256" key="1">
    <source>
        <dbReference type="ARBA" id="ARBA00002268"/>
    </source>
</evidence>
<evidence type="ECO:0000256" key="11">
    <source>
        <dbReference type="ARBA" id="ARBA00023004"/>
    </source>
</evidence>
<proteinExistence type="inferred from homology"/>
<feature type="disulfide bond" description="Redox-active" evidence="17">
    <location>
        <begin position="164"/>
        <end position="166"/>
    </location>
</feature>
<keyword evidence="12 17" id="KW-0411">Iron-sulfur</keyword>
<feature type="binding site" evidence="17">
    <location>
        <position position="9"/>
    </location>
    <ligand>
        <name>[4Fe-4S] cluster</name>
        <dbReference type="ChEBI" id="CHEBI:49883"/>
    </ligand>
</feature>
<evidence type="ECO:0000313" key="18">
    <source>
        <dbReference type="EMBL" id="PKQ28842.1"/>
    </source>
</evidence>
<evidence type="ECO:0000256" key="6">
    <source>
        <dbReference type="ARBA" id="ARBA00022485"/>
    </source>
</evidence>